<dbReference type="SUPFAM" id="SSF54928">
    <property type="entry name" value="RNA-binding domain, RBD"/>
    <property type="match status" value="1"/>
</dbReference>
<evidence type="ECO:0000259" key="14">
    <source>
        <dbReference type="PROSITE" id="PS50102"/>
    </source>
</evidence>
<dbReference type="SUPFAM" id="SSF50891">
    <property type="entry name" value="Cyclophilin-like"/>
    <property type="match status" value="1"/>
</dbReference>
<dbReference type="InterPro" id="IPR002130">
    <property type="entry name" value="Cyclophilin-type_PPIase_dom"/>
</dbReference>
<evidence type="ECO:0000256" key="9">
    <source>
        <dbReference type="ARBA" id="ARBA00023242"/>
    </source>
</evidence>
<dbReference type="Pfam" id="PF00076">
    <property type="entry name" value="RRM_1"/>
    <property type="match status" value="1"/>
</dbReference>
<evidence type="ECO:0000256" key="12">
    <source>
        <dbReference type="SAM" id="MobiDB-lite"/>
    </source>
</evidence>
<dbReference type="InterPro" id="IPR035542">
    <property type="entry name" value="CRIP"/>
</dbReference>
<evidence type="ECO:0000256" key="6">
    <source>
        <dbReference type="ARBA" id="ARBA00022884"/>
    </source>
</evidence>
<dbReference type="EC" id="5.2.1.8" evidence="4"/>
<dbReference type="AlphaFoldDB" id="A0A4Y7LY22"/>
<dbReference type="InterPro" id="IPR035979">
    <property type="entry name" value="RBD_domain_sf"/>
</dbReference>
<keyword evidence="8" id="KW-0413">Isomerase</keyword>
<evidence type="ECO:0000256" key="5">
    <source>
        <dbReference type="ARBA" id="ARBA00022460"/>
    </source>
</evidence>
<feature type="domain" description="PPIase cyclophilin-type" evidence="13">
    <location>
        <begin position="10"/>
        <end position="191"/>
    </location>
</feature>
<dbReference type="InterPro" id="IPR000504">
    <property type="entry name" value="RRM_dom"/>
</dbReference>
<feature type="region of interest" description="Disordered" evidence="12">
    <location>
        <begin position="371"/>
        <end position="390"/>
    </location>
</feature>
<protein>
    <recommendedName>
        <fullName evidence="4">peptidylprolyl isomerase</fullName>
        <ecNumber evidence="4">5.2.1.8</ecNumber>
    </recommendedName>
</protein>
<evidence type="ECO:0000256" key="7">
    <source>
        <dbReference type="ARBA" id="ARBA00023110"/>
    </source>
</evidence>
<accession>A0A4Y7LY22</accession>
<evidence type="ECO:0000256" key="10">
    <source>
        <dbReference type="PROSITE-ProRule" id="PRU00176"/>
    </source>
</evidence>
<dbReference type="Pfam" id="PF00379">
    <property type="entry name" value="Chitin_bind_4"/>
    <property type="match status" value="1"/>
</dbReference>
<dbReference type="InterPro" id="IPR000618">
    <property type="entry name" value="Insect_cuticle"/>
</dbReference>
<comment type="catalytic activity">
    <reaction evidence="1">
        <text>[protein]-peptidylproline (omega=180) = [protein]-peptidylproline (omega=0)</text>
        <dbReference type="Rhea" id="RHEA:16237"/>
        <dbReference type="Rhea" id="RHEA-COMP:10747"/>
        <dbReference type="Rhea" id="RHEA-COMP:10748"/>
        <dbReference type="ChEBI" id="CHEBI:83833"/>
        <dbReference type="ChEBI" id="CHEBI:83834"/>
        <dbReference type="EC" id="5.2.1.8"/>
    </reaction>
</comment>
<gene>
    <name evidence="15" type="primary">EOG090X0971</name>
</gene>
<dbReference type="GO" id="GO:0005634">
    <property type="term" value="C:nucleus"/>
    <property type="evidence" value="ECO:0007669"/>
    <property type="project" value="UniProtKB-SubCell"/>
</dbReference>
<dbReference type="GO" id="GO:0003723">
    <property type="term" value="F:RNA binding"/>
    <property type="evidence" value="ECO:0007669"/>
    <property type="project" value="UniProtKB-UniRule"/>
</dbReference>
<sequence>MSVILETTKGDLTVDLFIKERPKTCQNFLKLCKMKRYNFNRFYHVERNFLCQAGDPTGTGRGGESIFGILYGEQAKYYEGEQVPVLKHTKPGLLSMSGRIAADEDINDMEGKTAEEIEELIAEKEAKARATILEMVGDLPSVDAAPPENVLFVCKLNPVTTDDDLMIIFSRFGKIVNCEIIRDRQTMNSLQYAFIEFDNPKSCEDAYFKMDNVLIDDRRIHVDFSQSVSRLQWKGKGRGVDFVGGKAFDPNKEDYRKNTKHKREHGEAIPSGEFAQKQAAQQKRRDYQPRSSGDRYHDSREAGESVMIDIDAMTETNDIIVISGITQIVEIIATTENVADRRTDRVNKSLSVPQKRYDAVRQPEYSFESFLNSNSRSESRHGKVTTGSYRVPLPDGRVQVVNYKADENGYTADVQYEGEAKYPEHKILTASSAHTYKTDTPSVSEKLTPKITAYMPPAAVRNYNKVAVVTTPTPPTSTSSTLGYNVQIDDTYKDPPNSGVGTKIFDANPWYKSPTSNVPAYVGLMTVVPKTNWVPVVLNYAKAKHDTEVKYPEHPVNIKTIHGRPITSVYGTSSYVSGNRNVLDVPVSGLQSVSDAYARKENKGQSAAADKTYFHIPEHGVTTLATAVYDASHRVPLNSGYTVPTARVPVAYRAFHAFKASENEEFIQEKEKKISQHPMTNDAKYKTPTTATTSYFAFAAKPPEHEVFTSSSPDYVAPTYSAIANRAPPYSGTTYTEPMYHEPTYSVRDYKASTPEYKTASAPAYATTDHRSLTPTYKSTTYFNSNKDSVSPGYKELSRIFRETSLTAGNKNWDNFFNKAWEFATSKY</sequence>
<evidence type="ECO:0000256" key="3">
    <source>
        <dbReference type="ARBA" id="ARBA00004123"/>
    </source>
</evidence>
<dbReference type="PROSITE" id="PS50072">
    <property type="entry name" value="CSA_PPIASE_2"/>
    <property type="match status" value="1"/>
</dbReference>
<organism evidence="15">
    <name type="scientific">Daphnia barbata</name>
    <dbReference type="NCBI Taxonomy" id="414587"/>
    <lineage>
        <taxon>Eukaryota</taxon>
        <taxon>Metazoa</taxon>
        <taxon>Ecdysozoa</taxon>
        <taxon>Arthropoda</taxon>
        <taxon>Crustacea</taxon>
        <taxon>Branchiopoda</taxon>
        <taxon>Diplostraca</taxon>
        <taxon>Cladocera</taxon>
        <taxon>Anomopoda</taxon>
        <taxon>Daphniidae</taxon>
        <taxon>Daphnia</taxon>
    </lineage>
</organism>
<evidence type="ECO:0000256" key="4">
    <source>
        <dbReference type="ARBA" id="ARBA00013194"/>
    </source>
</evidence>
<reference evidence="15" key="1">
    <citation type="submission" date="2018-08" db="EMBL/GenBank/DDBJ databases">
        <authorList>
            <person name="Cornetti L."/>
        </authorList>
    </citation>
    <scope>NUCLEOTIDE SEQUENCE</scope>
    <source>
        <strain evidence="15">ZW-BAR-1</strain>
    </source>
</reference>
<dbReference type="SMART" id="SM00360">
    <property type="entry name" value="RRM"/>
    <property type="match status" value="1"/>
</dbReference>
<name>A0A4Y7LY22_9CRUS</name>
<dbReference type="PANTHER" id="PTHR45843:SF1">
    <property type="entry name" value="PEPTIDYL-PROLYL CIS-TRANS ISOMERASE-LIKE 4"/>
    <property type="match status" value="1"/>
</dbReference>
<dbReference type="Gene3D" id="3.30.70.330">
    <property type="match status" value="1"/>
</dbReference>
<keyword evidence="9" id="KW-0539">Nucleus</keyword>
<comment type="function">
    <text evidence="2">PPIases accelerate the folding of proteins. It catalyzes the cis-trans isomerization of proline imidic peptide bonds in oligopeptides.</text>
</comment>
<comment type="subcellular location">
    <subcellularLocation>
        <location evidence="3">Nucleus</location>
    </subcellularLocation>
</comment>
<evidence type="ECO:0000313" key="15">
    <source>
        <dbReference type="EMBL" id="SVE74290.1"/>
    </source>
</evidence>
<evidence type="ECO:0000256" key="1">
    <source>
        <dbReference type="ARBA" id="ARBA00000971"/>
    </source>
</evidence>
<keyword evidence="7" id="KW-0697">Rotamase</keyword>
<dbReference type="InterPro" id="IPR029000">
    <property type="entry name" value="Cyclophilin-like_dom_sf"/>
</dbReference>
<dbReference type="Pfam" id="PF00160">
    <property type="entry name" value="Pro_isomerase"/>
    <property type="match status" value="1"/>
</dbReference>
<feature type="domain" description="RRM" evidence="14">
    <location>
        <begin position="149"/>
        <end position="227"/>
    </location>
</feature>
<feature type="region of interest" description="Disordered" evidence="12">
    <location>
        <begin position="251"/>
        <end position="302"/>
    </location>
</feature>
<dbReference type="InterPro" id="IPR012677">
    <property type="entry name" value="Nucleotide-bd_a/b_plait_sf"/>
</dbReference>
<keyword evidence="6 10" id="KW-0694">RNA-binding</keyword>
<evidence type="ECO:0000256" key="8">
    <source>
        <dbReference type="ARBA" id="ARBA00023235"/>
    </source>
</evidence>
<evidence type="ECO:0000256" key="2">
    <source>
        <dbReference type="ARBA" id="ARBA00002388"/>
    </source>
</evidence>
<dbReference type="Gene3D" id="2.40.100.10">
    <property type="entry name" value="Cyclophilin-like"/>
    <property type="match status" value="1"/>
</dbReference>
<dbReference type="FunFam" id="3.30.70.330:FF:000287">
    <property type="entry name" value="Peptidyl-prolyl cis-trans isomerase"/>
    <property type="match status" value="1"/>
</dbReference>
<keyword evidence="5 11" id="KW-0193">Cuticle</keyword>
<dbReference type="InterPro" id="IPR031311">
    <property type="entry name" value="CHIT_BIND_RR_consensus"/>
</dbReference>
<feature type="compositionally biased region" description="Basic and acidic residues" evidence="12">
    <location>
        <begin position="283"/>
        <end position="302"/>
    </location>
</feature>
<dbReference type="GO" id="GO:0042302">
    <property type="term" value="F:structural constituent of cuticle"/>
    <property type="evidence" value="ECO:0007669"/>
    <property type="project" value="UniProtKB-UniRule"/>
</dbReference>
<proteinExistence type="evidence at transcript level"/>
<evidence type="ECO:0000259" key="13">
    <source>
        <dbReference type="PROSITE" id="PS50072"/>
    </source>
</evidence>
<dbReference type="GO" id="GO:0003755">
    <property type="term" value="F:peptidyl-prolyl cis-trans isomerase activity"/>
    <property type="evidence" value="ECO:0007669"/>
    <property type="project" value="UniProtKB-KW"/>
</dbReference>
<dbReference type="PROSITE" id="PS51155">
    <property type="entry name" value="CHIT_BIND_RR_2"/>
    <property type="match status" value="1"/>
</dbReference>
<dbReference type="PROSITE" id="PS00233">
    <property type="entry name" value="CHIT_BIND_RR_1"/>
    <property type="match status" value="1"/>
</dbReference>
<evidence type="ECO:0000256" key="11">
    <source>
        <dbReference type="PROSITE-ProRule" id="PRU00497"/>
    </source>
</evidence>
<dbReference type="CDD" id="cd12235">
    <property type="entry name" value="RRM_PPIL4"/>
    <property type="match status" value="1"/>
</dbReference>
<dbReference type="EMBL" id="LR004671">
    <property type="protein sequence ID" value="SVE74290.1"/>
    <property type="molecule type" value="mRNA"/>
</dbReference>
<dbReference type="PROSITE" id="PS50102">
    <property type="entry name" value="RRM"/>
    <property type="match status" value="1"/>
</dbReference>
<dbReference type="PANTHER" id="PTHR45843">
    <property type="entry name" value="PEPTIDYL-PROLYL CIS-TRANS ISOMERASE-LIKE 4"/>
    <property type="match status" value="1"/>
</dbReference>